<dbReference type="PROSITE" id="PS50819">
    <property type="entry name" value="INTEIN_ENDONUCLEASE"/>
    <property type="match status" value="1"/>
</dbReference>
<dbReference type="GO" id="GO:0016539">
    <property type="term" value="P:intein-mediated protein splicing"/>
    <property type="evidence" value="ECO:0007669"/>
    <property type="project" value="InterPro"/>
</dbReference>
<dbReference type="InterPro" id="IPR003587">
    <property type="entry name" value="Hint_dom_N"/>
</dbReference>
<dbReference type="SUPFAM" id="SSF51998">
    <property type="entry name" value="PFL-like glycyl radical enzymes"/>
    <property type="match status" value="1"/>
</dbReference>
<reference evidence="4 5" key="1">
    <citation type="submission" date="2019-10" db="EMBL/GenBank/DDBJ databases">
        <authorList>
            <person name="Brinks E."/>
        </authorList>
    </citation>
    <scope>NUCLEOTIDE SEQUENCE [LARGE SCALE GENOMIC DNA]</scope>
</reference>
<dbReference type="PROSITE" id="PS50817">
    <property type="entry name" value="INTEIN_N_TER"/>
    <property type="match status" value="1"/>
</dbReference>
<evidence type="ECO:0000256" key="2">
    <source>
        <dbReference type="ARBA" id="ARBA00023000"/>
    </source>
</evidence>
<dbReference type="GO" id="GO:0006260">
    <property type="term" value="P:DNA replication"/>
    <property type="evidence" value="ECO:0007669"/>
    <property type="project" value="InterPro"/>
</dbReference>
<dbReference type="EMBL" id="MN552145">
    <property type="protein sequence ID" value="QGJ84980.1"/>
    <property type="molecule type" value="Genomic_DNA"/>
</dbReference>
<dbReference type="CDD" id="cd00081">
    <property type="entry name" value="Hint"/>
    <property type="match status" value="1"/>
</dbReference>
<dbReference type="PANTHER" id="PTHR21075:SF0">
    <property type="entry name" value="ANAEROBIC RIBONUCLEOSIDE-TRIPHOSPHATE REDUCTASE"/>
    <property type="match status" value="1"/>
</dbReference>
<dbReference type="GeneID" id="56138004"/>
<sequence length="919" mass="105064">MGFSVQNFDHLLAPYAELTYDKSFKRYMEKGIAYNTAREMAEEDTLYAIKQGVQGFELEISTVSNALGQIPFTSIGFGLDTSKWGREITRAFLLERSEPDCVLVFPKLIFASAKEVNLNPDSPNYDLFQLAIKCSSTKLYPDYVSMDNGILAPAYSRHKDDLNQILSVPMGCRSYNNVEFINPLEDSEDFQKEVYKGRGNVGVVTINFPKIAIESGGDWNKFYELLHKYTNMTMDILDWRYNYAGEARAESNPLMWMEGGAWRRLNHDEKISKTIFNFTASVGIIGFNEALNYMYLNNGYEVDNLPNYKSGEQRQQDQIKFMEVLNSIKEFRNIHDAVRIDEDGVQTRVWDEEGNFVHPDPDKKYLEVYEGLDTTHKTTIIPRMYSIYGTPAESLVYKMMKQLQKQYGFINGITAQEDGKGRNYITNSFHQPVWEKSNIFDKIDFEAPFHLDKMASGGHISQNEFAYGTPVTVLEQTVRYAMEKGMYYGINIASSHCFDCGWNGETADTCAECGSENVVTIQRVCFTGENLVFTDKGYVKIKDIKEGDKVWTMNKRFKPVVQVGKKEVEKTINLKISGTEDVVSTLDHPFFAKKDKNSETELIEAQNLTKDSYIAVPINQESIVPKVEGLPVEDKDFWWLVGRYLGDGWVKQHSENSIRSYICVGKDDSNGIEKIQYVIDKFNLGYTDRKEARTTYTWSTFDKTFNNFMKQMGHGAENKQIPVEWLNLPIDLARELLYGYLSADGCVHNNKQICNSVSRKLLYGIGQLVLKVENKGYTIYKNRDAGTMEIEGRTVNTKARYDLKFSLGKPTMSFVQNGYAFFRVRGSEIVEKNDTVYSLTVLDDASYTIQNLLVKNCGYLSITSRNGHSVVNAGKTEELLERVNHVGNAKKEYTKNFEKKHDIQRDVVSKEFSMFESGE</sequence>
<feature type="domain" description="DOD-type homing endonuclease" evidence="3">
    <location>
        <begin position="640"/>
        <end position="774"/>
    </location>
</feature>
<dbReference type="Gene3D" id="2.170.16.10">
    <property type="entry name" value="Hedgehog/Intein (Hint) domain"/>
    <property type="match status" value="1"/>
</dbReference>
<evidence type="ECO:0000313" key="4">
    <source>
        <dbReference type="EMBL" id="QGJ84980.1"/>
    </source>
</evidence>
<dbReference type="GO" id="GO:0009265">
    <property type="term" value="P:2'-deoxyribonucleotide biosynthetic process"/>
    <property type="evidence" value="ECO:0007669"/>
    <property type="project" value="TreeGrafter"/>
</dbReference>
<keyword evidence="4" id="KW-0560">Oxidoreductase</keyword>
<dbReference type="GO" id="GO:0004519">
    <property type="term" value="F:endonuclease activity"/>
    <property type="evidence" value="ECO:0007669"/>
    <property type="project" value="InterPro"/>
</dbReference>
<keyword evidence="5" id="KW-1185">Reference proteome</keyword>
<dbReference type="SUPFAM" id="SSF55608">
    <property type="entry name" value="Homing endonucleases"/>
    <property type="match status" value="1"/>
</dbReference>
<accession>A0A649V282</accession>
<dbReference type="EC" id="1.17.4.2" evidence="4"/>
<dbReference type="InterPro" id="IPR012833">
    <property type="entry name" value="NrdD"/>
</dbReference>
<dbReference type="Pfam" id="PF13597">
    <property type="entry name" value="NRDD"/>
    <property type="match status" value="2"/>
</dbReference>
<dbReference type="KEGG" id="vg:56138004"/>
<name>A0A649V282_9CAUD</name>
<keyword evidence="1" id="KW-0068">Autocatalytic cleavage</keyword>
<dbReference type="InterPro" id="IPR036844">
    <property type="entry name" value="Hint_dom_sf"/>
</dbReference>
<keyword evidence="2" id="KW-0651">Protein splicing</keyword>
<protein>
    <submittedName>
        <fullName evidence="4">Ribonucleotide reductase of class III (Anaerobic), large subunit</fullName>
        <ecNumber evidence="4">1.17.4.2</ecNumber>
    </submittedName>
</protein>
<dbReference type="RefSeq" id="YP_009905618.1">
    <property type="nucleotide sequence ID" value="NC_049857.1"/>
</dbReference>
<dbReference type="Gene3D" id="3.20.70.20">
    <property type="match status" value="1"/>
</dbReference>
<dbReference type="Proteomes" id="UP000422881">
    <property type="component" value="Segment"/>
</dbReference>
<dbReference type="PANTHER" id="PTHR21075">
    <property type="entry name" value="ANAEROBIC RIBONUCLEOSIDE-TRIPHOSPHATE REDUCTASE"/>
    <property type="match status" value="1"/>
</dbReference>
<evidence type="ECO:0000259" key="3">
    <source>
        <dbReference type="PROSITE" id="PS50819"/>
    </source>
</evidence>
<organism evidence="4 5">
    <name type="scientific">Lactococcus phage P1048</name>
    <dbReference type="NCBI Taxonomy" id="2662295"/>
    <lineage>
        <taxon>Viruses</taxon>
        <taxon>Duplodnaviria</taxon>
        <taxon>Heunggongvirae</taxon>
        <taxon>Uroviricota</taxon>
        <taxon>Caudoviricetes</taxon>
        <taxon>Audreyjarvisvirus</taxon>
        <taxon>Audreyjarvisvirus P1048</taxon>
    </lineage>
</organism>
<dbReference type="GO" id="GO:0004748">
    <property type="term" value="F:ribonucleoside-diphosphate reductase activity, thioredoxin disulfide as acceptor"/>
    <property type="evidence" value="ECO:0007669"/>
    <property type="project" value="TreeGrafter"/>
</dbReference>
<evidence type="ECO:0000313" key="5">
    <source>
        <dbReference type="Proteomes" id="UP000422881"/>
    </source>
</evidence>
<proteinExistence type="predicted"/>
<dbReference type="GO" id="GO:0008998">
    <property type="term" value="F:ribonucleoside-triphosphate reductase (thioredoxin) activity"/>
    <property type="evidence" value="ECO:0007669"/>
    <property type="project" value="UniProtKB-EC"/>
</dbReference>
<dbReference type="SMART" id="SM00306">
    <property type="entry name" value="HintN"/>
    <property type="match status" value="1"/>
</dbReference>
<evidence type="ECO:0000256" key="1">
    <source>
        <dbReference type="ARBA" id="ARBA00022813"/>
    </source>
</evidence>
<dbReference type="InterPro" id="IPR027434">
    <property type="entry name" value="Homing_endonucl"/>
</dbReference>
<dbReference type="InterPro" id="IPR006141">
    <property type="entry name" value="Intein_N"/>
</dbReference>
<dbReference type="InterPro" id="IPR004042">
    <property type="entry name" value="Intein_endonuc_central"/>
</dbReference>
<dbReference type="Gene3D" id="3.10.28.10">
    <property type="entry name" value="Homing endonucleases"/>
    <property type="match status" value="1"/>
</dbReference>
<dbReference type="SUPFAM" id="SSF51294">
    <property type="entry name" value="Hedgehog/intein (Hint) domain"/>
    <property type="match status" value="1"/>
</dbReference>